<protein>
    <recommendedName>
        <fullName evidence="3">Alpha/beta hydrolase fold-5 domain-containing protein</fullName>
    </recommendedName>
</protein>
<dbReference type="Gene3D" id="3.40.50.1820">
    <property type="entry name" value="alpha/beta hydrolase"/>
    <property type="match status" value="1"/>
</dbReference>
<accession>A0ABP7HXF4</accession>
<dbReference type="PROSITE" id="PS51257">
    <property type="entry name" value="PROKAR_LIPOPROTEIN"/>
    <property type="match status" value="1"/>
</dbReference>
<evidence type="ECO:0000259" key="3">
    <source>
        <dbReference type="Pfam" id="PF12695"/>
    </source>
</evidence>
<comment type="caution">
    <text evidence="4">The sequence shown here is derived from an EMBL/GenBank/DDBJ whole genome shotgun (WGS) entry which is preliminary data.</text>
</comment>
<proteinExistence type="predicted"/>
<keyword evidence="2" id="KW-0732">Signal</keyword>
<name>A0ABP7HXF4_9ACTN</name>
<sequence length="258" mass="26715">MRRTVGVVALVLVLAACGNQPGTTNAGPAPTPTTATTPPAPPSSPTPTRSPLKIPTGPNLSGCYTEEDGKIFSYGDDLPGVVMGKGEVGAVITYERGGRACTWRPLADRLVAGGYRVLLYARDLDAVPADNVVAMARRLDKERGVKRLFLIGGSIGGIASVDAAPRLEGMVAGVVNLAGAPNPADSAKLRVPLLQVTGENDGRIPAAIQQAHDAATGSPDRRTIVVPGESAHASFLFDTPHGQEVLDGIMAFVDRHKG</sequence>
<evidence type="ECO:0000256" key="1">
    <source>
        <dbReference type="SAM" id="MobiDB-lite"/>
    </source>
</evidence>
<dbReference type="InterPro" id="IPR029058">
    <property type="entry name" value="AB_hydrolase_fold"/>
</dbReference>
<dbReference type="RefSeq" id="WP_344937246.1">
    <property type="nucleotide sequence ID" value="NZ_BAAAZR010000002.1"/>
</dbReference>
<dbReference type="Proteomes" id="UP001500888">
    <property type="component" value="Unassembled WGS sequence"/>
</dbReference>
<keyword evidence="5" id="KW-1185">Reference proteome</keyword>
<dbReference type="SUPFAM" id="SSF53474">
    <property type="entry name" value="alpha/beta-Hydrolases"/>
    <property type="match status" value="1"/>
</dbReference>
<feature type="signal peptide" evidence="2">
    <location>
        <begin position="1"/>
        <end position="26"/>
    </location>
</feature>
<evidence type="ECO:0000313" key="5">
    <source>
        <dbReference type="Proteomes" id="UP001500888"/>
    </source>
</evidence>
<reference evidence="5" key="1">
    <citation type="journal article" date="2019" name="Int. J. Syst. Evol. Microbiol.">
        <title>The Global Catalogue of Microorganisms (GCM) 10K type strain sequencing project: providing services to taxonomists for standard genome sequencing and annotation.</title>
        <authorList>
            <consortium name="The Broad Institute Genomics Platform"/>
            <consortium name="The Broad Institute Genome Sequencing Center for Infectious Disease"/>
            <person name="Wu L."/>
            <person name="Ma J."/>
        </authorList>
    </citation>
    <scope>NUCLEOTIDE SEQUENCE [LARGE SCALE GENOMIC DNA]</scope>
    <source>
        <strain evidence="5">JCM 16908</strain>
    </source>
</reference>
<dbReference type="Pfam" id="PF12695">
    <property type="entry name" value="Abhydrolase_5"/>
    <property type="match status" value="1"/>
</dbReference>
<dbReference type="EMBL" id="BAAAZR010000002">
    <property type="protein sequence ID" value="GAA3801128.1"/>
    <property type="molecule type" value="Genomic_DNA"/>
</dbReference>
<feature type="region of interest" description="Disordered" evidence="1">
    <location>
        <begin position="21"/>
        <end position="59"/>
    </location>
</feature>
<dbReference type="InterPro" id="IPR029059">
    <property type="entry name" value="AB_hydrolase_5"/>
</dbReference>
<feature type="compositionally biased region" description="Low complexity" evidence="1">
    <location>
        <begin position="21"/>
        <end position="37"/>
    </location>
</feature>
<organism evidence="4 5">
    <name type="scientific">Sphaerisporangium flaviroseum</name>
    <dbReference type="NCBI Taxonomy" id="509199"/>
    <lineage>
        <taxon>Bacteria</taxon>
        <taxon>Bacillati</taxon>
        <taxon>Actinomycetota</taxon>
        <taxon>Actinomycetes</taxon>
        <taxon>Streptosporangiales</taxon>
        <taxon>Streptosporangiaceae</taxon>
        <taxon>Sphaerisporangium</taxon>
    </lineage>
</organism>
<evidence type="ECO:0000256" key="2">
    <source>
        <dbReference type="SAM" id="SignalP"/>
    </source>
</evidence>
<feature type="domain" description="Alpha/beta hydrolase fold-5" evidence="3">
    <location>
        <begin position="102"/>
        <end position="235"/>
    </location>
</feature>
<evidence type="ECO:0000313" key="4">
    <source>
        <dbReference type="EMBL" id="GAA3801128.1"/>
    </source>
</evidence>
<feature type="chain" id="PRO_5047402468" description="Alpha/beta hydrolase fold-5 domain-containing protein" evidence="2">
    <location>
        <begin position="27"/>
        <end position="258"/>
    </location>
</feature>
<gene>
    <name evidence="4" type="ORF">GCM10022226_21000</name>
</gene>